<sequence length="66" mass="7673">MIYARRHTEMGGASFRADRLPGARRQQHVSTRHEYLHFFAQTPRAYAPDPHRPNTVRQKKDSVGGR</sequence>
<dbReference type="WBParaSite" id="Csp11.Scaffold630.g17551.t1">
    <property type="protein sequence ID" value="Csp11.Scaffold630.g17551.t1"/>
    <property type="gene ID" value="Csp11.Scaffold630.g17551"/>
</dbReference>
<feature type="region of interest" description="Disordered" evidence="1">
    <location>
        <begin position="1"/>
        <end position="29"/>
    </location>
</feature>
<evidence type="ECO:0000256" key="1">
    <source>
        <dbReference type="SAM" id="MobiDB-lite"/>
    </source>
</evidence>
<feature type="region of interest" description="Disordered" evidence="1">
    <location>
        <begin position="42"/>
        <end position="66"/>
    </location>
</feature>
<protein>
    <submittedName>
        <fullName evidence="3">Oxidoreductase</fullName>
    </submittedName>
</protein>
<organism evidence="2 3">
    <name type="scientific">Caenorhabditis tropicalis</name>
    <dbReference type="NCBI Taxonomy" id="1561998"/>
    <lineage>
        <taxon>Eukaryota</taxon>
        <taxon>Metazoa</taxon>
        <taxon>Ecdysozoa</taxon>
        <taxon>Nematoda</taxon>
        <taxon>Chromadorea</taxon>
        <taxon>Rhabditida</taxon>
        <taxon>Rhabditina</taxon>
        <taxon>Rhabditomorpha</taxon>
        <taxon>Rhabditoidea</taxon>
        <taxon>Rhabditidae</taxon>
        <taxon>Peloderinae</taxon>
        <taxon>Caenorhabditis</taxon>
    </lineage>
</organism>
<name>A0A1I7UMU1_9PELO</name>
<reference evidence="3" key="1">
    <citation type="submission" date="2016-11" db="UniProtKB">
        <authorList>
            <consortium name="WormBaseParasite"/>
        </authorList>
    </citation>
    <scope>IDENTIFICATION</scope>
</reference>
<keyword evidence="2" id="KW-1185">Reference proteome</keyword>
<dbReference type="AlphaFoldDB" id="A0A1I7UMU1"/>
<proteinExistence type="predicted"/>
<evidence type="ECO:0000313" key="2">
    <source>
        <dbReference type="Proteomes" id="UP000095282"/>
    </source>
</evidence>
<accession>A0A1I7UMU1</accession>
<evidence type="ECO:0000313" key="3">
    <source>
        <dbReference type="WBParaSite" id="Csp11.Scaffold630.g17551.t1"/>
    </source>
</evidence>
<dbReference type="Proteomes" id="UP000095282">
    <property type="component" value="Unplaced"/>
</dbReference>